<dbReference type="InterPro" id="IPR035892">
    <property type="entry name" value="C2_domain_sf"/>
</dbReference>
<dbReference type="SUPFAM" id="SSF49562">
    <property type="entry name" value="C2 domain (Calcium/lipid-binding domain, CaLB)"/>
    <property type="match status" value="1"/>
</dbReference>
<evidence type="ECO:0000256" key="2">
    <source>
        <dbReference type="SAM" id="SignalP"/>
    </source>
</evidence>
<dbReference type="GO" id="GO:0051607">
    <property type="term" value="P:defense response to virus"/>
    <property type="evidence" value="ECO:0007669"/>
    <property type="project" value="TreeGrafter"/>
</dbReference>
<evidence type="ECO:0000313" key="5">
    <source>
        <dbReference type="Proteomes" id="UP001479290"/>
    </source>
</evidence>
<sequence>MAVFYDLRLMTLAVLMLVSQLDSASATVELRNLRGSKLSGDFGNKPDPYVLMYCNGQEKIARKKEATSNPDWTGQVFTFSSCKSGHKLRVEVWDEDPGKDDHMGTYQGNVGKGSSNPVKFSVGKGTVQFTYNVK</sequence>
<gene>
    <name evidence="4" type="ORF">ABG768_020941</name>
</gene>
<protein>
    <recommendedName>
        <fullName evidence="3">C2 domain-containing protein</fullName>
    </recommendedName>
</protein>
<dbReference type="PANTHER" id="PTHR46096:SF3">
    <property type="entry name" value="PERFORIN-1"/>
    <property type="match status" value="1"/>
</dbReference>
<dbReference type="PROSITE" id="PS50004">
    <property type="entry name" value="C2"/>
    <property type="match status" value="1"/>
</dbReference>
<keyword evidence="1 2" id="KW-0732">Signal</keyword>
<dbReference type="GO" id="GO:0001913">
    <property type="term" value="P:T cell mediated cytotoxicity"/>
    <property type="evidence" value="ECO:0007669"/>
    <property type="project" value="TreeGrafter"/>
</dbReference>
<dbReference type="Gene3D" id="2.60.40.150">
    <property type="entry name" value="C2 domain"/>
    <property type="match status" value="1"/>
</dbReference>
<keyword evidence="5" id="KW-1185">Reference proteome</keyword>
<evidence type="ECO:0000259" key="3">
    <source>
        <dbReference type="PROSITE" id="PS50004"/>
    </source>
</evidence>
<dbReference type="GO" id="GO:0022829">
    <property type="term" value="F:wide pore channel activity"/>
    <property type="evidence" value="ECO:0007669"/>
    <property type="project" value="TreeGrafter"/>
</dbReference>
<feature type="domain" description="C2" evidence="3">
    <location>
        <begin position="8"/>
        <end position="131"/>
    </location>
</feature>
<dbReference type="EMBL" id="JAWDJR010000004">
    <property type="protein sequence ID" value="KAK9975703.1"/>
    <property type="molecule type" value="Genomic_DNA"/>
</dbReference>
<dbReference type="AlphaFoldDB" id="A0AAW2ARL0"/>
<accession>A0AAW2ARL0</accession>
<dbReference type="GO" id="GO:0016020">
    <property type="term" value="C:membrane"/>
    <property type="evidence" value="ECO:0007669"/>
    <property type="project" value="TreeGrafter"/>
</dbReference>
<reference evidence="4 5" key="1">
    <citation type="submission" date="2024-05" db="EMBL/GenBank/DDBJ databases">
        <title>A high-quality chromosomal-level genome assembly of Topmouth culter (Culter alburnus).</title>
        <authorList>
            <person name="Zhao H."/>
        </authorList>
    </citation>
    <scope>NUCLEOTIDE SEQUENCE [LARGE SCALE GENOMIC DNA]</scope>
    <source>
        <strain evidence="4">CATC2023</strain>
        <tissue evidence="4">Muscle</tissue>
    </source>
</reference>
<dbReference type="InterPro" id="IPR000008">
    <property type="entry name" value="C2_dom"/>
</dbReference>
<evidence type="ECO:0000313" key="4">
    <source>
        <dbReference type="EMBL" id="KAK9975703.1"/>
    </source>
</evidence>
<name>A0AAW2ARL0_CULAL</name>
<dbReference type="InterPro" id="IPR052784">
    <property type="entry name" value="Perforin-1_pore-forming"/>
</dbReference>
<dbReference type="PANTHER" id="PTHR46096">
    <property type="entry name" value="PERFORIN-1"/>
    <property type="match status" value="1"/>
</dbReference>
<evidence type="ECO:0000256" key="1">
    <source>
        <dbReference type="ARBA" id="ARBA00022729"/>
    </source>
</evidence>
<organism evidence="4 5">
    <name type="scientific">Culter alburnus</name>
    <name type="common">Topmouth culter</name>
    <dbReference type="NCBI Taxonomy" id="194366"/>
    <lineage>
        <taxon>Eukaryota</taxon>
        <taxon>Metazoa</taxon>
        <taxon>Chordata</taxon>
        <taxon>Craniata</taxon>
        <taxon>Vertebrata</taxon>
        <taxon>Euteleostomi</taxon>
        <taxon>Actinopterygii</taxon>
        <taxon>Neopterygii</taxon>
        <taxon>Teleostei</taxon>
        <taxon>Ostariophysi</taxon>
        <taxon>Cypriniformes</taxon>
        <taxon>Xenocyprididae</taxon>
        <taxon>Xenocypridinae</taxon>
        <taxon>Culter</taxon>
    </lineage>
</organism>
<feature type="chain" id="PRO_5043396757" description="C2 domain-containing protein" evidence="2">
    <location>
        <begin position="27"/>
        <end position="134"/>
    </location>
</feature>
<feature type="signal peptide" evidence="2">
    <location>
        <begin position="1"/>
        <end position="26"/>
    </location>
</feature>
<dbReference type="Proteomes" id="UP001479290">
    <property type="component" value="Unassembled WGS sequence"/>
</dbReference>
<proteinExistence type="predicted"/>
<comment type="caution">
    <text evidence="4">The sequence shown here is derived from an EMBL/GenBank/DDBJ whole genome shotgun (WGS) entry which is preliminary data.</text>
</comment>
<dbReference type="Pfam" id="PF00168">
    <property type="entry name" value="C2"/>
    <property type="match status" value="1"/>
</dbReference>
<dbReference type="GO" id="GO:0001771">
    <property type="term" value="P:immunological synapse formation"/>
    <property type="evidence" value="ECO:0007669"/>
    <property type="project" value="TreeGrafter"/>
</dbReference>